<protein>
    <submittedName>
        <fullName evidence="2">Uncharacterized protein</fullName>
    </submittedName>
</protein>
<feature type="region of interest" description="Disordered" evidence="1">
    <location>
        <begin position="1"/>
        <end position="92"/>
    </location>
</feature>
<comment type="caution">
    <text evidence="2">The sequence shown here is derived from an EMBL/GenBank/DDBJ whole genome shotgun (WGS) entry which is preliminary data.</text>
</comment>
<proteinExistence type="predicted"/>
<sequence>MAQSTSNTDSNENNDLRSEIQDIKSQLQTLLHALNLGTDRDQGQRPEGGERPAGGERMHQGPAEPCTSTVPDLDPAHVGDGDNATHPVALNDVHCNRTPNHFRYTRPAIQPQL</sequence>
<reference evidence="2" key="2">
    <citation type="submission" date="2021-09" db="EMBL/GenBank/DDBJ databases">
        <authorList>
            <person name="Jia N."/>
            <person name="Wang J."/>
            <person name="Shi W."/>
            <person name="Du L."/>
            <person name="Sun Y."/>
            <person name="Zhan W."/>
            <person name="Jiang J."/>
            <person name="Wang Q."/>
            <person name="Zhang B."/>
            <person name="Ji P."/>
            <person name="Sakyi L.B."/>
            <person name="Cui X."/>
            <person name="Yuan T."/>
            <person name="Jiang B."/>
            <person name="Yang W."/>
            <person name="Lam T.T.-Y."/>
            <person name="Chang Q."/>
            <person name="Ding S."/>
            <person name="Wang X."/>
            <person name="Zhu J."/>
            <person name="Ruan X."/>
            <person name="Zhao L."/>
            <person name="Wei J."/>
            <person name="Que T."/>
            <person name="Du C."/>
            <person name="Cheng J."/>
            <person name="Dai P."/>
            <person name="Han X."/>
            <person name="Huang E."/>
            <person name="Gao Y."/>
            <person name="Liu J."/>
            <person name="Shao H."/>
            <person name="Ye R."/>
            <person name="Li L."/>
            <person name="Wei W."/>
            <person name="Wang X."/>
            <person name="Wang C."/>
            <person name="Huo Q."/>
            <person name="Li W."/>
            <person name="Guo W."/>
            <person name="Chen H."/>
            <person name="Chen S."/>
            <person name="Zhou L."/>
            <person name="Zhou L."/>
            <person name="Ni X."/>
            <person name="Tian J."/>
            <person name="Zhou Y."/>
            <person name="Sheng Y."/>
            <person name="Liu T."/>
            <person name="Pan Y."/>
            <person name="Xia L."/>
            <person name="Li J."/>
            <person name="Zhao F."/>
            <person name="Cao W."/>
        </authorList>
    </citation>
    <scope>NUCLEOTIDE SEQUENCE</scope>
    <source>
        <strain evidence="2">Rsan-2018</strain>
        <tissue evidence="2">Larvae</tissue>
    </source>
</reference>
<dbReference type="AlphaFoldDB" id="A0A9D4PF23"/>
<feature type="compositionally biased region" description="Basic and acidic residues" evidence="1">
    <location>
        <begin position="38"/>
        <end position="59"/>
    </location>
</feature>
<dbReference type="Proteomes" id="UP000821837">
    <property type="component" value="Unassembled WGS sequence"/>
</dbReference>
<reference evidence="2" key="1">
    <citation type="journal article" date="2020" name="Cell">
        <title>Large-Scale Comparative Analyses of Tick Genomes Elucidate Their Genetic Diversity and Vector Capacities.</title>
        <authorList>
            <consortium name="Tick Genome and Microbiome Consortium (TIGMIC)"/>
            <person name="Jia N."/>
            <person name="Wang J."/>
            <person name="Shi W."/>
            <person name="Du L."/>
            <person name="Sun Y."/>
            <person name="Zhan W."/>
            <person name="Jiang J.F."/>
            <person name="Wang Q."/>
            <person name="Zhang B."/>
            <person name="Ji P."/>
            <person name="Bell-Sakyi L."/>
            <person name="Cui X.M."/>
            <person name="Yuan T.T."/>
            <person name="Jiang B.G."/>
            <person name="Yang W.F."/>
            <person name="Lam T.T."/>
            <person name="Chang Q.C."/>
            <person name="Ding S.J."/>
            <person name="Wang X.J."/>
            <person name="Zhu J.G."/>
            <person name="Ruan X.D."/>
            <person name="Zhao L."/>
            <person name="Wei J.T."/>
            <person name="Ye R.Z."/>
            <person name="Que T.C."/>
            <person name="Du C.H."/>
            <person name="Zhou Y.H."/>
            <person name="Cheng J.X."/>
            <person name="Dai P.F."/>
            <person name="Guo W.B."/>
            <person name="Han X.H."/>
            <person name="Huang E.J."/>
            <person name="Li L.F."/>
            <person name="Wei W."/>
            <person name="Gao Y.C."/>
            <person name="Liu J.Z."/>
            <person name="Shao H.Z."/>
            <person name="Wang X."/>
            <person name="Wang C.C."/>
            <person name="Yang T.C."/>
            <person name="Huo Q.B."/>
            <person name="Li W."/>
            <person name="Chen H.Y."/>
            <person name="Chen S.E."/>
            <person name="Zhou L.G."/>
            <person name="Ni X.B."/>
            <person name="Tian J.H."/>
            <person name="Sheng Y."/>
            <person name="Liu T."/>
            <person name="Pan Y.S."/>
            <person name="Xia L.Y."/>
            <person name="Li J."/>
            <person name="Zhao F."/>
            <person name="Cao W.C."/>
        </authorList>
    </citation>
    <scope>NUCLEOTIDE SEQUENCE</scope>
    <source>
        <strain evidence="2">Rsan-2018</strain>
    </source>
</reference>
<name>A0A9D4PF23_RHISA</name>
<evidence type="ECO:0000313" key="2">
    <source>
        <dbReference type="EMBL" id="KAH7936415.1"/>
    </source>
</evidence>
<evidence type="ECO:0000313" key="3">
    <source>
        <dbReference type="Proteomes" id="UP000821837"/>
    </source>
</evidence>
<organism evidence="2 3">
    <name type="scientific">Rhipicephalus sanguineus</name>
    <name type="common">Brown dog tick</name>
    <name type="synonym">Ixodes sanguineus</name>
    <dbReference type="NCBI Taxonomy" id="34632"/>
    <lineage>
        <taxon>Eukaryota</taxon>
        <taxon>Metazoa</taxon>
        <taxon>Ecdysozoa</taxon>
        <taxon>Arthropoda</taxon>
        <taxon>Chelicerata</taxon>
        <taxon>Arachnida</taxon>
        <taxon>Acari</taxon>
        <taxon>Parasitiformes</taxon>
        <taxon>Ixodida</taxon>
        <taxon>Ixodoidea</taxon>
        <taxon>Ixodidae</taxon>
        <taxon>Rhipicephalinae</taxon>
        <taxon>Rhipicephalus</taxon>
        <taxon>Rhipicephalus</taxon>
    </lineage>
</organism>
<keyword evidence="3" id="KW-1185">Reference proteome</keyword>
<accession>A0A9D4PF23</accession>
<evidence type="ECO:0000256" key="1">
    <source>
        <dbReference type="SAM" id="MobiDB-lite"/>
    </source>
</evidence>
<gene>
    <name evidence="2" type="ORF">HPB52_023400</name>
</gene>
<dbReference type="EMBL" id="JABSTV010001255">
    <property type="protein sequence ID" value="KAH7936415.1"/>
    <property type="molecule type" value="Genomic_DNA"/>
</dbReference>
<feature type="compositionally biased region" description="Low complexity" evidence="1">
    <location>
        <begin position="1"/>
        <end position="13"/>
    </location>
</feature>